<accession>A0A3N2PTR0</accession>
<reference evidence="2 3" key="1">
    <citation type="journal article" date="2018" name="Mol. Ecol.">
        <title>The obligate alkalophilic soda-lake fungus Sodiomyces alkalinus has shifted to a protein diet.</title>
        <authorList>
            <person name="Grum-Grzhimaylo A.A."/>
            <person name="Falkoski D.L."/>
            <person name="van den Heuvel J."/>
            <person name="Valero-Jimenez C.A."/>
            <person name="Min B."/>
            <person name="Choi I.G."/>
            <person name="Lipzen A."/>
            <person name="Daum C.G."/>
            <person name="Aanen D.K."/>
            <person name="Tsang A."/>
            <person name="Henrissat B."/>
            <person name="Bilanenko E.N."/>
            <person name="de Vries R.P."/>
            <person name="van Kan J.A.L."/>
            <person name="Grigoriev I.V."/>
            <person name="Debets A.J.M."/>
        </authorList>
    </citation>
    <scope>NUCLEOTIDE SEQUENCE [LARGE SCALE GENOMIC DNA]</scope>
    <source>
        <strain evidence="2 3">F11</strain>
    </source>
</reference>
<sequence length="177" mass="19896">MEWSGVGQSCRGDPSRSIKRKQHEATAYGPPAPLIFGVWTPDLQGTHNSNDWEQKQVANRESMAEVRILYASLYLHYNRTPIRGGECEVGQHCSVLQHATSGVPRADVTTVITPPFPLQLDVPVKYHELHLDEYTYNSRAKDSSSCNPTPTPTIEDQRAYLLRMTVICAIPFVDQPF</sequence>
<evidence type="ECO:0000313" key="2">
    <source>
        <dbReference type="EMBL" id="ROT37824.1"/>
    </source>
</evidence>
<evidence type="ECO:0000313" key="3">
    <source>
        <dbReference type="Proteomes" id="UP000272025"/>
    </source>
</evidence>
<feature type="region of interest" description="Disordered" evidence="1">
    <location>
        <begin position="1"/>
        <end position="24"/>
    </location>
</feature>
<dbReference type="RefSeq" id="XP_028465630.1">
    <property type="nucleotide sequence ID" value="XM_028614232.1"/>
</dbReference>
<evidence type="ECO:0000256" key="1">
    <source>
        <dbReference type="SAM" id="MobiDB-lite"/>
    </source>
</evidence>
<organism evidence="2 3">
    <name type="scientific">Sodiomyces alkalinus (strain CBS 110278 / VKM F-3762 / F11)</name>
    <name type="common">Alkaliphilic filamentous fungus</name>
    <dbReference type="NCBI Taxonomy" id="1314773"/>
    <lineage>
        <taxon>Eukaryota</taxon>
        <taxon>Fungi</taxon>
        <taxon>Dikarya</taxon>
        <taxon>Ascomycota</taxon>
        <taxon>Pezizomycotina</taxon>
        <taxon>Sordariomycetes</taxon>
        <taxon>Hypocreomycetidae</taxon>
        <taxon>Glomerellales</taxon>
        <taxon>Plectosphaerellaceae</taxon>
        <taxon>Sodiomyces</taxon>
    </lineage>
</organism>
<proteinExistence type="predicted"/>
<dbReference type="GeneID" id="39582710"/>
<dbReference type="EMBL" id="ML119056">
    <property type="protein sequence ID" value="ROT37824.1"/>
    <property type="molecule type" value="Genomic_DNA"/>
</dbReference>
<dbReference type="Proteomes" id="UP000272025">
    <property type="component" value="Unassembled WGS sequence"/>
</dbReference>
<protein>
    <submittedName>
        <fullName evidence="2">Uncharacterized protein</fullName>
    </submittedName>
</protein>
<name>A0A3N2PTR0_SODAK</name>
<gene>
    <name evidence="2" type="ORF">SODALDRAFT_360115</name>
</gene>
<dbReference type="AlphaFoldDB" id="A0A3N2PTR0"/>
<keyword evidence="3" id="KW-1185">Reference proteome</keyword>